<dbReference type="Gene3D" id="3.40.630.30">
    <property type="match status" value="1"/>
</dbReference>
<evidence type="ECO:0000313" key="2">
    <source>
        <dbReference type="EMBL" id="MDP0399982.1"/>
    </source>
</evidence>
<dbReference type="GO" id="GO:0016747">
    <property type="term" value="F:acyltransferase activity, transferring groups other than amino-acyl groups"/>
    <property type="evidence" value="ECO:0007669"/>
    <property type="project" value="InterPro"/>
</dbReference>
<reference evidence="2" key="1">
    <citation type="submission" date="2023-08" db="EMBL/GenBank/DDBJ databases">
        <title>The draft genome of Tsukamurella strandjordii strain 050030.</title>
        <authorList>
            <person name="Zhao F."/>
            <person name="Feng Y."/>
            <person name="Zong Z."/>
        </authorList>
    </citation>
    <scope>NUCLEOTIDE SEQUENCE</scope>
    <source>
        <strain evidence="2">050030</strain>
    </source>
</reference>
<evidence type="ECO:0000259" key="1">
    <source>
        <dbReference type="Pfam" id="PF13302"/>
    </source>
</evidence>
<keyword evidence="2" id="KW-0808">Transferase</keyword>
<accession>A0AA90SN74</accession>
<comment type="caution">
    <text evidence="2">The sequence shown here is derived from an EMBL/GenBank/DDBJ whole genome shotgun (WGS) entry which is preliminary data.</text>
</comment>
<organism evidence="2 3">
    <name type="scientific">Tsukamurella strandjordii</name>
    <dbReference type="NCBI Taxonomy" id="147577"/>
    <lineage>
        <taxon>Bacteria</taxon>
        <taxon>Bacillati</taxon>
        <taxon>Actinomycetota</taxon>
        <taxon>Actinomycetes</taxon>
        <taxon>Mycobacteriales</taxon>
        <taxon>Tsukamurellaceae</taxon>
        <taxon>Tsukamurella</taxon>
    </lineage>
</organism>
<dbReference type="EC" id="2.-.-.-" evidence="2"/>
<proteinExistence type="predicted"/>
<dbReference type="SUPFAM" id="SSF55729">
    <property type="entry name" value="Acyl-CoA N-acyltransferases (Nat)"/>
    <property type="match status" value="1"/>
</dbReference>
<dbReference type="Pfam" id="PF13302">
    <property type="entry name" value="Acetyltransf_3"/>
    <property type="match status" value="1"/>
</dbReference>
<protein>
    <submittedName>
        <fullName evidence="2">GNAT family protein</fullName>
        <ecNumber evidence="2">2.-.-.-</ecNumber>
    </submittedName>
</protein>
<keyword evidence="3" id="KW-1185">Reference proteome</keyword>
<dbReference type="EMBL" id="JAUTIX010000008">
    <property type="protein sequence ID" value="MDP0399982.1"/>
    <property type="molecule type" value="Genomic_DNA"/>
</dbReference>
<sequence>MIRGMWTEMTVGTGTSVHRLSGTEDFARSVHDADARRLFAGSGIDLFAWSEEQVEGHVHGAVLRKDDPDRRVIGIYDLAWAGAGRFGLGVVLADPADWGGGLGMDAMTALMRHAFHNEGARTFAMAAGVHNANTALILASGKIRPEALCDASIVDRGRLTRLALGAMTRTEFDEAGYAPPPLSDRRWRAANVTVGVR</sequence>
<dbReference type="Proteomes" id="UP001178281">
    <property type="component" value="Unassembled WGS sequence"/>
</dbReference>
<dbReference type="InterPro" id="IPR016181">
    <property type="entry name" value="Acyl_CoA_acyltransferase"/>
</dbReference>
<feature type="domain" description="N-acetyltransferase" evidence="1">
    <location>
        <begin position="31"/>
        <end position="135"/>
    </location>
</feature>
<gene>
    <name evidence="2" type="ORF">Q7X28_18865</name>
</gene>
<evidence type="ECO:0000313" key="3">
    <source>
        <dbReference type="Proteomes" id="UP001178281"/>
    </source>
</evidence>
<name>A0AA90SN74_9ACTN</name>
<dbReference type="InterPro" id="IPR000182">
    <property type="entry name" value="GNAT_dom"/>
</dbReference>
<dbReference type="AlphaFoldDB" id="A0AA90SN74"/>
<dbReference type="RefSeq" id="WP_305112472.1">
    <property type="nucleotide sequence ID" value="NZ_JAUTIX010000008.1"/>
</dbReference>